<evidence type="ECO:0000256" key="8">
    <source>
        <dbReference type="ARBA" id="ARBA00022840"/>
    </source>
</evidence>
<dbReference type="SMART" id="SM00091">
    <property type="entry name" value="PAS"/>
    <property type="match status" value="3"/>
</dbReference>
<evidence type="ECO:0000313" key="17">
    <source>
        <dbReference type="EMBL" id="SEQ85500.1"/>
    </source>
</evidence>
<name>A0A1H9JFA0_9GAMM</name>
<sequence length="1054" mass="118288">MTEYLNKIAETLVCRVMQHTAAQFAYLSVEPDLELFALAAKDEEIEFQYAPTSGFRTIAESIVGYVKKTGRVVLLADVDTDSGEFADDKHLLQAKPKSLLCSPIIIQQQTRGVIYLENNKPGESFTQQQVSVIEMLVSLAAVSFETADDFDALTENEANYHLIFDNSPVPTWEDDFSAIKCFFDDLRNSGVNDIEAYFDQHPESVHRCAEQAKIVEVNRAALKLHGATNKAELLAGLINTFTRETLDTFRDELIQLWHGNTRIKSDAVVKTLSGERRNVMLNLTVCPGYEESLSKVFVSLIDITQRKETELQLKQALTFSEGVINAIPDILIKVNTEGRYLNVWTRRPELLAAPREELIGRTAYEILPPEAADVCMNAIRQADAEGVSIGNILRLDLPDGTRWFELSLSKIPAEDSDADVDFLVLSRDVTERMHMQEKLRASEQRVQAILDQTFQFIGLLSTDGTILKANRAALNLVGIEESEVVGKPFWETPWWAHSIELQHQLQDAIRRAAGGEFIRFEVTHPDKDGNLHNVDFSLSPITDATGLVLQLIPEGRDITEQKRKEEELRHYRLHLEEEVLQRTKELQIAKEKAEVANQAKSTFLTNMSHELRTPLNAILGYADLLQRTRKDNNPEADGLNIIKHSGEHLLTLINDILDLAKIEAGSLPLTPAPFHLDSFIRKILGIIQPRAEKKKLSFTYESLSPLPHLVVTDETRLRQVLLNLLGNAVKFNDKGSVTLTVQALDTIKENETTTLRFKVEDTGIGIAPSELERIFHPFNQAGEVSMRVQGTGLGLSVSRRIVQEMGGKLLVESELGRGSSFWFDISLPVAEGAPPQKSELLRRITGYVGKQRKILVVDDKQYNRLLLKDLLEPLGFAIDTAEDGQAAINKALSWQPDIIVMDLVMPVKSGLEAAQEIHLLPELKNIFILAVSASVSEADRQNSLQAGCDGFLPKPIQLDRLLDILETQLELTWVYTDTPAEPELSLIAPPIKTLTLLHDLAEEGRIFDIQKQAMHLENENERYVPFARHLQKLAKQFDIAQLQVFITQSRGNSE</sequence>
<dbReference type="Pfam" id="PF00512">
    <property type="entry name" value="HisKA"/>
    <property type="match status" value="1"/>
</dbReference>
<dbReference type="InterPro" id="IPR005467">
    <property type="entry name" value="His_kinase_dom"/>
</dbReference>
<accession>A0A1H9JFA0</accession>
<dbReference type="Gene3D" id="3.30.565.10">
    <property type="entry name" value="Histidine kinase-like ATPase, C-terminal domain"/>
    <property type="match status" value="1"/>
</dbReference>
<dbReference type="SMART" id="SM00388">
    <property type="entry name" value="HisKA"/>
    <property type="match status" value="1"/>
</dbReference>
<evidence type="ECO:0000256" key="11">
    <source>
        <dbReference type="ARBA" id="ARBA00023306"/>
    </source>
</evidence>
<dbReference type="FunFam" id="3.30.565.10:FF:000010">
    <property type="entry name" value="Sensor histidine kinase RcsC"/>
    <property type="match status" value="1"/>
</dbReference>
<dbReference type="InterPro" id="IPR001789">
    <property type="entry name" value="Sig_transdc_resp-reg_receiver"/>
</dbReference>
<dbReference type="PROSITE" id="PS50110">
    <property type="entry name" value="RESPONSE_REGULATORY"/>
    <property type="match status" value="1"/>
</dbReference>
<dbReference type="CDD" id="cd00130">
    <property type="entry name" value="PAS"/>
    <property type="match status" value="2"/>
</dbReference>
<dbReference type="Pfam" id="PF08448">
    <property type="entry name" value="PAS_4"/>
    <property type="match status" value="2"/>
</dbReference>
<evidence type="ECO:0000313" key="18">
    <source>
        <dbReference type="Proteomes" id="UP000198749"/>
    </source>
</evidence>
<dbReference type="InterPro" id="IPR000014">
    <property type="entry name" value="PAS"/>
</dbReference>
<keyword evidence="18" id="KW-1185">Reference proteome</keyword>
<keyword evidence="5" id="KW-0808">Transferase</keyword>
<keyword evidence="11" id="KW-0131">Cell cycle</keyword>
<dbReference type="InterPro" id="IPR004358">
    <property type="entry name" value="Sig_transdc_His_kin-like_C"/>
</dbReference>
<dbReference type="SMART" id="SM00387">
    <property type="entry name" value="HATPase_c"/>
    <property type="match status" value="1"/>
</dbReference>
<evidence type="ECO:0000256" key="10">
    <source>
        <dbReference type="ARBA" id="ARBA00023136"/>
    </source>
</evidence>
<dbReference type="InterPro" id="IPR036097">
    <property type="entry name" value="HisK_dim/P_sf"/>
</dbReference>
<comment type="subcellular location">
    <subcellularLocation>
        <location evidence="2">Membrane</location>
    </subcellularLocation>
</comment>
<feature type="domain" description="PAS" evidence="15">
    <location>
        <begin position="323"/>
        <end position="386"/>
    </location>
</feature>
<reference evidence="18" key="1">
    <citation type="submission" date="2016-10" db="EMBL/GenBank/DDBJ databases">
        <authorList>
            <person name="Varghese N."/>
            <person name="Submissions S."/>
        </authorList>
    </citation>
    <scope>NUCLEOTIDE SEQUENCE [LARGE SCALE GENOMIC DNA]</scope>
    <source>
        <strain evidence="18">DSM 18887</strain>
    </source>
</reference>
<dbReference type="InterPro" id="IPR000700">
    <property type="entry name" value="PAS-assoc_C"/>
</dbReference>
<dbReference type="PROSITE" id="PS50109">
    <property type="entry name" value="HIS_KIN"/>
    <property type="match status" value="1"/>
</dbReference>
<evidence type="ECO:0000256" key="3">
    <source>
        <dbReference type="ARBA" id="ARBA00012438"/>
    </source>
</evidence>
<dbReference type="PROSITE" id="PS50112">
    <property type="entry name" value="PAS"/>
    <property type="match status" value="2"/>
</dbReference>
<feature type="domain" description="PAS" evidence="15">
    <location>
        <begin position="442"/>
        <end position="487"/>
    </location>
</feature>
<dbReference type="SUPFAM" id="SSF55874">
    <property type="entry name" value="ATPase domain of HSP90 chaperone/DNA topoisomerase II/histidine kinase"/>
    <property type="match status" value="1"/>
</dbReference>
<evidence type="ECO:0000256" key="12">
    <source>
        <dbReference type="PROSITE-ProRule" id="PRU00169"/>
    </source>
</evidence>
<dbReference type="SMART" id="SM00065">
    <property type="entry name" value="GAF"/>
    <property type="match status" value="1"/>
</dbReference>
<dbReference type="SUPFAM" id="SSF52172">
    <property type="entry name" value="CheY-like"/>
    <property type="match status" value="1"/>
</dbReference>
<dbReference type="EMBL" id="FOGB01000009">
    <property type="protein sequence ID" value="SEQ85500.1"/>
    <property type="molecule type" value="Genomic_DNA"/>
</dbReference>
<dbReference type="SUPFAM" id="SSF55781">
    <property type="entry name" value="GAF domain-like"/>
    <property type="match status" value="1"/>
</dbReference>
<dbReference type="PANTHER" id="PTHR43047:SF64">
    <property type="entry name" value="HISTIDINE KINASE CONTAINING CHEY-HOMOLOGOUS RECEIVER DOMAIN AND PAS DOMAIN-RELATED"/>
    <property type="match status" value="1"/>
</dbReference>
<dbReference type="SMART" id="SM00448">
    <property type="entry name" value="REC"/>
    <property type="match status" value="1"/>
</dbReference>
<organism evidence="17 18">
    <name type="scientific">Amphritea atlantica</name>
    <dbReference type="NCBI Taxonomy" id="355243"/>
    <lineage>
        <taxon>Bacteria</taxon>
        <taxon>Pseudomonadati</taxon>
        <taxon>Pseudomonadota</taxon>
        <taxon>Gammaproteobacteria</taxon>
        <taxon>Oceanospirillales</taxon>
        <taxon>Oceanospirillaceae</taxon>
        <taxon>Amphritea</taxon>
    </lineage>
</organism>
<dbReference type="AlphaFoldDB" id="A0A1H9JFA0"/>
<dbReference type="InterPro" id="IPR003661">
    <property type="entry name" value="HisK_dim/P_dom"/>
</dbReference>
<dbReference type="InterPro" id="IPR003594">
    <property type="entry name" value="HATPase_dom"/>
</dbReference>
<dbReference type="Pfam" id="PF13188">
    <property type="entry name" value="PAS_8"/>
    <property type="match status" value="1"/>
</dbReference>
<dbReference type="Gene3D" id="3.40.50.2300">
    <property type="match status" value="1"/>
</dbReference>
<dbReference type="NCBIfam" id="TIGR00229">
    <property type="entry name" value="sensory_box"/>
    <property type="match status" value="3"/>
</dbReference>
<dbReference type="SUPFAM" id="SSF55785">
    <property type="entry name" value="PYP-like sensor domain (PAS domain)"/>
    <property type="match status" value="3"/>
</dbReference>
<keyword evidence="6" id="KW-0547">Nucleotide-binding</keyword>
<evidence type="ECO:0000256" key="7">
    <source>
        <dbReference type="ARBA" id="ARBA00022777"/>
    </source>
</evidence>
<dbReference type="PANTHER" id="PTHR43047">
    <property type="entry name" value="TWO-COMPONENT HISTIDINE PROTEIN KINASE"/>
    <property type="match status" value="1"/>
</dbReference>
<evidence type="ECO:0000256" key="6">
    <source>
        <dbReference type="ARBA" id="ARBA00022741"/>
    </source>
</evidence>
<keyword evidence="10" id="KW-0472">Membrane</keyword>
<evidence type="ECO:0000256" key="4">
    <source>
        <dbReference type="ARBA" id="ARBA00022553"/>
    </source>
</evidence>
<gene>
    <name evidence="17" type="ORF">SAMN03080615_02966</name>
</gene>
<feature type="modified residue" description="4-aspartylphosphate" evidence="12">
    <location>
        <position position="902"/>
    </location>
</feature>
<dbReference type="Pfam" id="PF02518">
    <property type="entry name" value="HATPase_c"/>
    <property type="match status" value="1"/>
</dbReference>
<dbReference type="Pfam" id="PF00072">
    <property type="entry name" value="Response_reg"/>
    <property type="match status" value="1"/>
</dbReference>
<keyword evidence="9" id="KW-0902">Two-component regulatory system</keyword>
<keyword evidence="8" id="KW-0067">ATP-binding</keyword>
<evidence type="ECO:0000259" key="16">
    <source>
        <dbReference type="PROSITE" id="PS50113"/>
    </source>
</evidence>
<evidence type="ECO:0000256" key="1">
    <source>
        <dbReference type="ARBA" id="ARBA00000085"/>
    </source>
</evidence>
<evidence type="ECO:0000259" key="15">
    <source>
        <dbReference type="PROSITE" id="PS50112"/>
    </source>
</evidence>
<dbReference type="Gene3D" id="1.10.287.130">
    <property type="match status" value="1"/>
</dbReference>
<dbReference type="CDD" id="cd16922">
    <property type="entry name" value="HATPase_EvgS-ArcB-TorS-like"/>
    <property type="match status" value="1"/>
</dbReference>
<dbReference type="FunFam" id="1.10.287.130:FF:000038">
    <property type="entry name" value="Sensory transduction histidine kinase"/>
    <property type="match status" value="1"/>
</dbReference>
<dbReference type="GO" id="GO:0005524">
    <property type="term" value="F:ATP binding"/>
    <property type="evidence" value="ECO:0007669"/>
    <property type="project" value="UniProtKB-KW"/>
</dbReference>
<dbReference type="PRINTS" id="PR00344">
    <property type="entry name" value="BCTRLSENSOR"/>
</dbReference>
<dbReference type="GO" id="GO:0000155">
    <property type="term" value="F:phosphorelay sensor kinase activity"/>
    <property type="evidence" value="ECO:0007669"/>
    <property type="project" value="InterPro"/>
</dbReference>
<dbReference type="InterPro" id="IPR029016">
    <property type="entry name" value="GAF-like_dom_sf"/>
</dbReference>
<dbReference type="CDD" id="cd00082">
    <property type="entry name" value="HisKA"/>
    <property type="match status" value="1"/>
</dbReference>
<dbReference type="EC" id="2.7.13.3" evidence="3"/>
<dbReference type="InterPro" id="IPR003018">
    <property type="entry name" value="GAF"/>
</dbReference>
<dbReference type="RefSeq" id="WP_091359854.1">
    <property type="nucleotide sequence ID" value="NZ_AP025284.1"/>
</dbReference>
<dbReference type="SUPFAM" id="SSF47384">
    <property type="entry name" value="Homodimeric domain of signal transducing histidine kinase"/>
    <property type="match status" value="1"/>
</dbReference>
<proteinExistence type="predicted"/>
<dbReference type="PROSITE" id="PS50113">
    <property type="entry name" value="PAC"/>
    <property type="match status" value="1"/>
</dbReference>
<comment type="catalytic activity">
    <reaction evidence="1">
        <text>ATP + protein L-histidine = ADP + protein N-phospho-L-histidine.</text>
        <dbReference type="EC" id="2.7.13.3"/>
    </reaction>
</comment>
<dbReference type="Pfam" id="PF01590">
    <property type="entry name" value="GAF"/>
    <property type="match status" value="1"/>
</dbReference>
<evidence type="ECO:0000259" key="13">
    <source>
        <dbReference type="PROSITE" id="PS50109"/>
    </source>
</evidence>
<feature type="domain" description="PAC" evidence="16">
    <location>
        <begin position="518"/>
        <end position="570"/>
    </location>
</feature>
<dbReference type="Gene3D" id="3.30.450.40">
    <property type="match status" value="1"/>
</dbReference>
<evidence type="ECO:0000256" key="5">
    <source>
        <dbReference type="ARBA" id="ARBA00022679"/>
    </source>
</evidence>
<evidence type="ECO:0000259" key="14">
    <source>
        <dbReference type="PROSITE" id="PS50110"/>
    </source>
</evidence>
<dbReference type="InterPro" id="IPR036890">
    <property type="entry name" value="HATPase_C_sf"/>
</dbReference>
<keyword evidence="4 12" id="KW-0597">Phosphoprotein</keyword>
<protein>
    <recommendedName>
        <fullName evidence="3">histidine kinase</fullName>
        <ecNumber evidence="3">2.7.13.3</ecNumber>
    </recommendedName>
</protein>
<evidence type="ECO:0000256" key="9">
    <source>
        <dbReference type="ARBA" id="ARBA00023012"/>
    </source>
</evidence>
<feature type="domain" description="Response regulatory" evidence="14">
    <location>
        <begin position="853"/>
        <end position="969"/>
    </location>
</feature>
<dbReference type="GO" id="GO:0016020">
    <property type="term" value="C:membrane"/>
    <property type="evidence" value="ECO:0007669"/>
    <property type="project" value="UniProtKB-SubCell"/>
</dbReference>
<dbReference type="OrthoDB" id="9797243at2"/>
<dbReference type="InterPro" id="IPR035965">
    <property type="entry name" value="PAS-like_dom_sf"/>
</dbReference>
<keyword evidence="7" id="KW-0418">Kinase</keyword>
<dbReference type="InterPro" id="IPR013656">
    <property type="entry name" value="PAS_4"/>
</dbReference>
<dbReference type="InterPro" id="IPR011006">
    <property type="entry name" value="CheY-like_superfamily"/>
</dbReference>
<dbReference type="Proteomes" id="UP000198749">
    <property type="component" value="Unassembled WGS sequence"/>
</dbReference>
<dbReference type="Gene3D" id="3.30.450.20">
    <property type="entry name" value="PAS domain"/>
    <property type="match status" value="3"/>
</dbReference>
<dbReference type="CDD" id="cd17546">
    <property type="entry name" value="REC_hyHK_CKI1_RcsC-like"/>
    <property type="match status" value="1"/>
</dbReference>
<evidence type="ECO:0000256" key="2">
    <source>
        <dbReference type="ARBA" id="ARBA00004370"/>
    </source>
</evidence>
<feature type="domain" description="Histidine kinase" evidence="13">
    <location>
        <begin position="606"/>
        <end position="831"/>
    </location>
</feature>
<dbReference type="STRING" id="355243.SAMN03080615_02966"/>